<dbReference type="EMBL" id="JACHMH010000001">
    <property type="protein sequence ID" value="MBB4676934.1"/>
    <property type="molecule type" value="Genomic_DNA"/>
</dbReference>
<comment type="caution">
    <text evidence="1">The sequence shown here is derived from an EMBL/GenBank/DDBJ whole genome shotgun (WGS) entry which is preliminary data.</text>
</comment>
<accession>A0A7W7C9A2</accession>
<dbReference type="PANTHER" id="PTHR38479:SF2">
    <property type="entry name" value="WINGED HELIX DNA-BINDING DOMAIN-CONTAINING PROTEIN"/>
    <property type="match status" value="1"/>
</dbReference>
<proteinExistence type="predicted"/>
<dbReference type="Pfam" id="PF06224">
    <property type="entry name" value="AlkZ-like"/>
    <property type="match status" value="1"/>
</dbReference>
<evidence type="ECO:0000313" key="1">
    <source>
        <dbReference type="EMBL" id="MBB4676934.1"/>
    </source>
</evidence>
<keyword evidence="2" id="KW-1185">Reference proteome</keyword>
<name>A0A7W7C9A2_9PSEU</name>
<protein>
    <recommendedName>
        <fullName evidence="3">Winged helix DNA-binding domain-containing protein</fullName>
    </recommendedName>
</protein>
<dbReference type="Proteomes" id="UP000533598">
    <property type="component" value="Unassembled WGS sequence"/>
</dbReference>
<dbReference type="RefSeq" id="WP_185002748.1">
    <property type="nucleotide sequence ID" value="NZ_BAAAUI010000091.1"/>
</dbReference>
<dbReference type="InterPro" id="IPR009351">
    <property type="entry name" value="AlkZ-like"/>
</dbReference>
<reference evidence="1 2" key="1">
    <citation type="submission" date="2020-08" db="EMBL/GenBank/DDBJ databases">
        <title>Sequencing the genomes of 1000 actinobacteria strains.</title>
        <authorList>
            <person name="Klenk H.-P."/>
        </authorList>
    </citation>
    <scope>NUCLEOTIDE SEQUENCE [LARGE SCALE GENOMIC DNA]</scope>
    <source>
        <strain evidence="1 2">DSM 44230</strain>
    </source>
</reference>
<gene>
    <name evidence="1" type="ORF">HNR67_003052</name>
</gene>
<organism evidence="1 2">
    <name type="scientific">Crossiella cryophila</name>
    <dbReference type="NCBI Taxonomy" id="43355"/>
    <lineage>
        <taxon>Bacteria</taxon>
        <taxon>Bacillati</taxon>
        <taxon>Actinomycetota</taxon>
        <taxon>Actinomycetes</taxon>
        <taxon>Pseudonocardiales</taxon>
        <taxon>Pseudonocardiaceae</taxon>
        <taxon>Crossiella</taxon>
    </lineage>
</organism>
<evidence type="ECO:0008006" key="3">
    <source>
        <dbReference type="Google" id="ProtNLM"/>
    </source>
</evidence>
<dbReference type="PANTHER" id="PTHR38479">
    <property type="entry name" value="LMO0824 PROTEIN"/>
    <property type="match status" value="1"/>
</dbReference>
<evidence type="ECO:0000313" key="2">
    <source>
        <dbReference type="Proteomes" id="UP000533598"/>
    </source>
</evidence>
<sequence>MELGADQALAWRLRRHELVNPAGLDAVALAGRLCGVQAQVPSAAELAVRIRQVEPEPGEITRALTLDRTLVRMWAARGTLHLLPAGLAPSFVAAVGALRFWEKGSWQRGHGITAEELTKVLAALAEVLDHRLLSREELVAEVLDRVGSARLREALGSGWGALFKPAAYLGLLCHGPAEGNRVTFTSPVHWLPGWTVPDPEQAGPDLVRAYLRAFGPAGHDEFAQWLFRNGKPGLTKRWFAAVRPELTEVSVAGKPGFVLTEDLAELRETKPSKAVRLVPAFDQYVVAVSRELIPEQHLAKVSRAAGWISPVVLHGGRVAGVWSRDNGVISTELFAELPARALSAEIERVGALF</sequence>
<dbReference type="AlphaFoldDB" id="A0A7W7C9A2"/>